<organism evidence="1 2">
    <name type="scientific">Penicillium thymicola</name>
    <dbReference type="NCBI Taxonomy" id="293382"/>
    <lineage>
        <taxon>Eukaryota</taxon>
        <taxon>Fungi</taxon>
        <taxon>Dikarya</taxon>
        <taxon>Ascomycota</taxon>
        <taxon>Pezizomycotina</taxon>
        <taxon>Eurotiomycetes</taxon>
        <taxon>Eurotiomycetidae</taxon>
        <taxon>Eurotiales</taxon>
        <taxon>Aspergillaceae</taxon>
        <taxon>Penicillium</taxon>
    </lineage>
</organism>
<reference evidence="1" key="1">
    <citation type="submission" date="2015-06" db="EMBL/GenBank/DDBJ databases">
        <authorList>
            <person name="Nguyen H."/>
        </authorList>
    </citation>
    <scope>NUCLEOTIDE SEQUENCE</scope>
    <source>
        <strain evidence="1">DAOM 180753</strain>
    </source>
</reference>
<dbReference type="Proteomes" id="UP001227192">
    <property type="component" value="Unassembled WGS sequence"/>
</dbReference>
<reference evidence="1" key="2">
    <citation type="journal article" date="2016" name="Fungal Biol.">
        <title>Ochratoxin A production by Penicillium thymicola.</title>
        <authorList>
            <person name="Nguyen H.D.T."/>
            <person name="McMullin D.R."/>
            <person name="Ponomareva E."/>
            <person name="Riley R."/>
            <person name="Pomraning K.R."/>
            <person name="Baker S.E."/>
            <person name="Seifert K.A."/>
        </authorList>
    </citation>
    <scope>NUCLEOTIDE SEQUENCE</scope>
    <source>
        <strain evidence="1">DAOM 180753</strain>
    </source>
</reference>
<keyword evidence="2" id="KW-1185">Reference proteome</keyword>
<accession>A0AAI9TTA5</accession>
<comment type="caution">
    <text evidence="1">The sequence shown here is derived from an EMBL/GenBank/DDBJ whole genome shotgun (WGS) entry which is preliminary data.</text>
</comment>
<dbReference type="EMBL" id="LACB01000003">
    <property type="protein sequence ID" value="KAJ9493052.1"/>
    <property type="molecule type" value="Genomic_DNA"/>
</dbReference>
<protein>
    <submittedName>
        <fullName evidence="1">Uncharacterized protein</fullName>
    </submittedName>
</protein>
<sequence length="90" mass="9983">MSLLCTINFIKLSREPKANATGGTYYAVASKRFVNNICMQATGYYASRVDFSRPTTSAAEERDPGSGKWSKDYDVDLVQRIRATKYATGT</sequence>
<dbReference type="AlphaFoldDB" id="A0AAI9TTA5"/>
<evidence type="ECO:0000313" key="2">
    <source>
        <dbReference type="Proteomes" id="UP001227192"/>
    </source>
</evidence>
<gene>
    <name evidence="1" type="ORF">VN97_g197</name>
</gene>
<proteinExistence type="predicted"/>
<name>A0AAI9TTA5_PENTH</name>
<evidence type="ECO:0000313" key="1">
    <source>
        <dbReference type="EMBL" id="KAJ9493052.1"/>
    </source>
</evidence>